<keyword evidence="3" id="KW-0732">Signal</keyword>
<dbReference type="SUPFAM" id="SSF53807">
    <property type="entry name" value="Helical backbone' metal receptor"/>
    <property type="match status" value="1"/>
</dbReference>
<name>A0A8J8KEB9_9EURY</name>
<sequence>MTDESTWTRRNVLRTSGAIAGVSAMAGCIDSLGSDDDDSQYSVTMEPVGEVEFDGVPETWAAGTGDWADMGVALGQEPPEALYLSHRYHTPYYDEIPDVNVNSEDIDSLWEDELTVEEFMELSDDVDVFVMDPNFLKGQGKWSDDDIEQVESTGTPFFGNTIFSQDYGFHDDYEYLTLYEAFEKLAEVFQETERYEEFEALHDEFQTNIEDVVPSDDQQVAVLWPQDDSFLTYIIDEGTSYKHLQDLGYKDALANTDVEDFHSGGGEVDYETLLEIDPDNILLRGEQYRTREEFVQNTVEPMKNHDVAQQLTAVQNDDVYRAGPLYQGPILNLLVTEQLASELYGVDEELFDRQKVSDIVNGDF</sequence>
<evidence type="ECO:0000313" key="5">
    <source>
        <dbReference type="EMBL" id="NUB90431.1"/>
    </source>
</evidence>
<dbReference type="Gene3D" id="3.40.50.1980">
    <property type="entry name" value="Nitrogenase molybdenum iron protein domain"/>
    <property type="match status" value="2"/>
</dbReference>
<accession>A0A8J8KEB9</accession>
<evidence type="ECO:0000256" key="2">
    <source>
        <dbReference type="ARBA" id="ARBA00022448"/>
    </source>
</evidence>
<comment type="subcellular location">
    <subcellularLocation>
        <location evidence="1">Cell envelope</location>
    </subcellularLocation>
</comment>
<reference evidence="5" key="1">
    <citation type="submission" date="2020-06" db="EMBL/GenBank/DDBJ databases">
        <title>Haloterrigena sp. nov., an extremely halophilic archaeon isolated from a saline sediment.</title>
        <authorList>
            <person name="Liu B.-B."/>
        </authorList>
    </citation>
    <scope>NUCLEOTIDE SEQUENCE</scope>
    <source>
        <strain evidence="5">SYSU A121-1</strain>
    </source>
</reference>
<dbReference type="PANTHER" id="PTHR30532">
    <property type="entry name" value="IRON III DICITRATE-BINDING PERIPLASMIC PROTEIN"/>
    <property type="match status" value="1"/>
</dbReference>
<dbReference type="PANTHER" id="PTHR30532:SF1">
    <property type="entry name" value="IRON(3+)-HYDROXAMATE-BINDING PROTEIN FHUD"/>
    <property type="match status" value="1"/>
</dbReference>
<protein>
    <submittedName>
        <fullName evidence="5">ABC transporter substrate-binding protein</fullName>
    </submittedName>
</protein>
<gene>
    <name evidence="5" type="ORF">HT576_05180</name>
</gene>
<dbReference type="InterPro" id="IPR051313">
    <property type="entry name" value="Bact_iron-sidero_bind"/>
</dbReference>
<evidence type="ECO:0000256" key="3">
    <source>
        <dbReference type="ARBA" id="ARBA00022729"/>
    </source>
</evidence>
<evidence type="ECO:0000313" key="6">
    <source>
        <dbReference type="Proteomes" id="UP000728647"/>
    </source>
</evidence>
<dbReference type="InterPro" id="IPR006311">
    <property type="entry name" value="TAT_signal"/>
</dbReference>
<dbReference type="Proteomes" id="UP000728647">
    <property type="component" value="Unassembled WGS sequence"/>
</dbReference>
<dbReference type="InterPro" id="IPR002491">
    <property type="entry name" value="ABC_transptr_periplasmic_BD"/>
</dbReference>
<proteinExistence type="predicted"/>
<dbReference type="PROSITE" id="PS51318">
    <property type="entry name" value="TAT"/>
    <property type="match status" value="1"/>
</dbReference>
<dbReference type="AlphaFoldDB" id="A0A8J8KEB9"/>
<feature type="domain" description="Fe/B12 periplasmic-binding" evidence="4">
    <location>
        <begin position="166"/>
        <end position="323"/>
    </location>
</feature>
<comment type="caution">
    <text evidence="5">The sequence shown here is derived from an EMBL/GenBank/DDBJ whole genome shotgun (WGS) entry which is preliminary data.</text>
</comment>
<dbReference type="RefSeq" id="WP_174701435.1">
    <property type="nucleotide sequence ID" value="NZ_JABURA010000001.1"/>
</dbReference>
<dbReference type="OrthoDB" id="304381at2157"/>
<keyword evidence="2" id="KW-0813">Transport</keyword>
<organism evidence="5 6">
    <name type="scientific">Haloterrigena gelatinilytica</name>
    <dbReference type="NCBI Taxonomy" id="2741724"/>
    <lineage>
        <taxon>Archaea</taxon>
        <taxon>Methanobacteriati</taxon>
        <taxon>Methanobacteriota</taxon>
        <taxon>Stenosarchaea group</taxon>
        <taxon>Halobacteria</taxon>
        <taxon>Halobacteriales</taxon>
        <taxon>Natrialbaceae</taxon>
        <taxon>Haloterrigena</taxon>
    </lineage>
</organism>
<evidence type="ECO:0000256" key="1">
    <source>
        <dbReference type="ARBA" id="ARBA00004196"/>
    </source>
</evidence>
<dbReference type="EMBL" id="JABURA010000001">
    <property type="protein sequence ID" value="NUB90431.1"/>
    <property type="molecule type" value="Genomic_DNA"/>
</dbReference>
<dbReference type="Pfam" id="PF01497">
    <property type="entry name" value="Peripla_BP_2"/>
    <property type="match status" value="1"/>
</dbReference>
<evidence type="ECO:0000259" key="4">
    <source>
        <dbReference type="Pfam" id="PF01497"/>
    </source>
</evidence>